<evidence type="ECO:0000313" key="3">
    <source>
        <dbReference type="Proteomes" id="UP001521137"/>
    </source>
</evidence>
<evidence type="ECO:0008006" key="4">
    <source>
        <dbReference type="Google" id="ProtNLM"/>
    </source>
</evidence>
<dbReference type="RefSeq" id="WP_235314591.1">
    <property type="nucleotide sequence ID" value="NZ_JAKGAS010000024.1"/>
</dbReference>
<dbReference type="PROSITE" id="PS51257">
    <property type="entry name" value="PROKAR_LIPOPROTEIN"/>
    <property type="match status" value="1"/>
</dbReference>
<keyword evidence="3" id="KW-1185">Reference proteome</keyword>
<accession>A0ABS9DC00</accession>
<keyword evidence="1" id="KW-0732">Signal</keyword>
<feature type="signal peptide" evidence="1">
    <location>
        <begin position="1"/>
        <end position="22"/>
    </location>
</feature>
<evidence type="ECO:0000313" key="2">
    <source>
        <dbReference type="EMBL" id="MCF2950495.1"/>
    </source>
</evidence>
<reference evidence="2 3" key="1">
    <citation type="submission" date="2022-01" db="EMBL/GenBank/DDBJ databases">
        <title>Paraglaciecola sp. G1-23.</title>
        <authorList>
            <person name="Jin M.S."/>
            <person name="Han D.M."/>
            <person name="Kim H.M."/>
            <person name="Jeon C.O."/>
        </authorList>
    </citation>
    <scope>NUCLEOTIDE SEQUENCE [LARGE SCALE GENOMIC DNA]</scope>
    <source>
        <strain evidence="2 3">G1-23</strain>
    </source>
</reference>
<protein>
    <recommendedName>
        <fullName evidence="4">Lipoprotein</fullName>
    </recommendedName>
</protein>
<feature type="chain" id="PRO_5046740792" description="Lipoprotein" evidence="1">
    <location>
        <begin position="23"/>
        <end position="127"/>
    </location>
</feature>
<gene>
    <name evidence="2" type="ORF">L0668_20470</name>
</gene>
<comment type="caution">
    <text evidence="2">The sequence shown here is derived from an EMBL/GenBank/DDBJ whole genome shotgun (WGS) entry which is preliminary data.</text>
</comment>
<dbReference type="Proteomes" id="UP001521137">
    <property type="component" value="Unassembled WGS sequence"/>
</dbReference>
<organism evidence="2 3">
    <name type="scientific">Paraglaciecola algarum</name>
    <dbReference type="NCBI Taxonomy" id="3050085"/>
    <lineage>
        <taxon>Bacteria</taxon>
        <taxon>Pseudomonadati</taxon>
        <taxon>Pseudomonadota</taxon>
        <taxon>Gammaproteobacteria</taxon>
        <taxon>Alteromonadales</taxon>
        <taxon>Alteromonadaceae</taxon>
        <taxon>Paraglaciecola</taxon>
    </lineage>
</organism>
<proteinExistence type="predicted"/>
<sequence>MRTFFNAWALCFVLFFSGCAGNYTTKSGKHRNAWVDLMVVAAAMPNSNDSASTRARKNGFVSGYLSNEEDDYSGICACPYDTDRAGNRCGARSAWSKPNGASPNCDYDFISTQDLDERWELERENNY</sequence>
<name>A0ABS9DC00_9ALTE</name>
<evidence type="ECO:0000256" key="1">
    <source>
        <dbReference type="SAM" id="SignalP"/>
    </source>
</evidence>
<dbReference type="EMBL" id="JAKGAS010000024">
    <property type="protein sequence ID" value="MCF2950495.1"/>
    <property type="molecule type" value="Genomic_DNA"/>
</dbReference>